<keyword evidence="2" id="KW-1185">Reference proteome</keyword>
<accession>A0A4Y6V3X8</accession>
<reference evidence="1 2" key="1">
    <citation type="submission" date="2019-06" db="EMBL/GenBank/DDBJ databases">
        <title>Saccharibacillus brassicae sp. nov., an endophytic bacterium isolated from Chinese cabbage seeds (Brassica pekinensis).</title>
        <authorList>
            <person name="Jiang L."/>
            <person name="Lee J."/>
            <person name="Kim S.W."/>
        </authorList>
    </citation>
    <scope>NUCLEOTIDE SEQUENCE [LARGE SCALE GENOMIC DNA]</scope>
    <source>
        <strain evidence="2">KCTC 43072 / ATSA2</strain>
    </source>
</reference>
<dbReference type="KEGG" id="saca:FFV09_21550"/>
<evidence type="ECO:0000313" key="2">
    <source>
        <dbReference type="Proteomes" id="UP000316968"/>
    </source>
</evidence>
<dbReference type="Proteomes" id="UP000316968">
    <property type="component" value="Chromosome"/>
</dbReference>
<organism evidence="1 2">
    <name type="scientific">Saccharibacillus brassicae</name>
    <dbReference type="NCBI Taxonomy" id="2583377"/>
    <lineage>
        <taxon>Bacteria</taxon>
        <taxon>Bacillati</taxon>
        <taxon>Bacillota</taxon>
        <taxon>Bacilli</taxon>
        <taxon>Bacillales</taxon>
        <taxon>Paenibacillaceae</taxon>
        <taxon>Saccharibacillus</taxon>
    </lineage>
</organism>
<gene>
    <name evidence="1" type="ORF">FFV09_21550</name>
</gene>
<proteinExistence type="predicted"/>
<dbReference type="RefSeq" id="WP_141449754.1">
    <property type="nucleotide sequence ID" value="NZ_CP041217.1"/>
</dbReference>
<evidence type="ECO:0000313" key="1">
    <source>
        <dbReference type="EMBL" id="QDH23217.1"/>
    </source>
</evidence>
<dbReference type="AlphaFoldDB" id="A0A4Y6V3X8"/>
<dbReference type="EMBL" id="CP041217">
    <property type="protein sequence ID" value="QDH23217.1"/>
    <property type="molecule type" value="Genomic_DNA"/>
</dbReference>
<protein>
    <submittedName>
        <fullName evidence="1">Uncharacterized protein</fullName>
    </submittedName>
</protein>
<name>A0A4Y6V3X8_SACBS</name>
<sequence length="260" mass="29862">MGSRYEAVRELEPIIRQVIEKLEPDKGPDEQERRDAAANTLASLDRRELWVIETVREIGFSGRGCRTVHTGEPGGFTLEFFAVPIEESVDELLKRYAELLEYQTEKQFITRLTRYRGVSAELEEGLRLLTELHHDKDDKASGPWPEPASLEPDPTMPTEIVLLGIFDDFPSAYALREDLVRQLPELQLKFDRWLGGLNYVSPLHQLYEEYSEEGELMDRAYRAQYGASHFVDWLNARYGQYVGREVPVPANKAGLTVLNF</sequence>